<keyword evidence="3" id="KW-1185">Reference proteome</keyword>
<name>A0A087DQV0_9BIFI</name>
<gene>
    <name evidence="2" type="ORF">BSTEL_0711</name>
</gene>
<protein>
    <submittedName>
        <fullName evidence="2">Uncharacterized protein</fullName>
    </submittedName>
</protein>
<dbReference type="STRING" id="762211.BSTEL_0711"/>
<proteinExistence type="predicted"/>
<dbReference type="AlphaFoldDB" id="A0A087DQV0"/>
<evidence type="ECO:0000256" key="1">
    <source>
        <dbReference type="SAM" id="MobiDB-lite"/>
    </source>
</evidence>
<comment type="caution">
    <text evidence="2">The sequence shown here is derived from an EMBL/GenBank/DDBJ whole genome shotgun (WGS) entry which is preliminary data.</text>
</comment>
<reference evidence="2 3" key="1">
    <citation type="submission" date="2014-03" db="EMBL/GenBank/DDBJ databases">
        <title>Genomics of Bifidobacteria.</title>
        <authorList>
            <person name="Ventura M."/>
            <person name="Milani C."/>
            <person name="Lugli G.A."/>
        </authorList>
    </citation>
    <scope>NUCLEOTIDE SEQUENCE [LARGE SCALE GENOMIC DNA]</scope>
    <source>
        <strain evidence="2 3">DSM 23968</strain>
    </source>
</reference>
<feature type="compositionally biased region" description="Basic residues" evidence="1">
    <location>
        <begin position="8"/>
        <end position="24"/>
    </location>
</feature>
<evidence type="ECO:0000313" key="3">
    <source>
        <dbReference type="Proteomes" id="UP000029004"/>
    </source>
</evidence>
<dbReference type="Proteomes" id="UP000029004">
    <property type="component" value="Unassembled WGS sequence"/>
</dbReference>
<sequence>MLSERGILRKRSQRGASRKGVRLPKPKVHNRHCFALWPRDDSAIPLLNSPMASRCPIRHQDTRSAPGQYSQYIQSIQSFKPIPGQCKSTIRRTATDRDQRTDQLQTKAPRAKPLQIKPLQIKPLQIKPLQTEALRLLTRPMASRCPIRYQDTRSTPGQYGQYSQYSQYGQYGQYSQYSQYGPFRSTPSQHRSTIRRTVTDRTVTDRTVTDRTVTDRIVTDRTVTDRSVTLH</sequence>
<organism evidence="2 3">
    <name type="scientific">Bifidobacterium stellenboschense</name>
    <dbReference type="NCBI Taxonomy" id="762211"/>
    <lineage>
        <taxon>Bacteria</taxon>
        <taxon>Bacillati</taxon>
        <taxon>Actinomycetota</taxon>
        <taxon>Actinomycetes</taxon>
        <taxon>Bifidobacteriales</taxon>
        <taxon>Bifidobacteriaceae</taxon>
        <taxon>Bifidobacterium</taxon>
    </lineage>
</organism>
<feature type="region of interest" description="Disordered" evidence="1">
    <location>
        <begin position="1"/>
        <end position="24"/>
    </location>
</feature>
<evidence type="ECO:0000313" key="2">
    <source>
        <dbReference type="EMBL" id="KFI97900.1"/>
    </source>
</evidence>
<accession>A0A087DQV0</accession>
<dbReference type="EMBL" id="JGZP01000011">
    <property type="protein sequence ID" value="KFI97900.1"/>
    <property type="molecule type" value="Genomic_DNA"/>
</dbReference>